<gene>
    <name evidence="6" type="ORF">HCX60_17435</name>
</gene>
<dbReference type="AlphaFoldDB" id="A0AAE7CL05"/>
<keyword evidence="4" id="KW-0732">Signal</keyword>
<evidence type="ECO:0000256" key="3">
    <source>
        <dbReference type="SAM" id="MobiDB-lite"/>
    </source>
</evidence>
<evidence type="ECO:0000256" key="1">
    <source>
        <dbReference type="ARBA" id="ARBA00022690"/>
    </source>
</evidence>
<evidence type="ECO:0000256" key="4">
    <source>
        <dbReference type="SAM" id="SignalP"/>
    </source>
</evidence>
<evidence type="ECO:0000313" key="7">
    <source>
        <dbReference type="Proteomes" id="UP000502504"/>
    </source>
</evidence>
<proteinExistence type="predicted"/>
<dbReference type="EMBL" id="CP050692">
    <property type="protein sequence ID" value="QIT45111.1"/>
    <property type="molecule type" value="Genomic_DNA"/>
</dbReference>
<dbReference type="Pfam" id="PF09394">
    <property type="entry name" value="Inhibitor_I42"/>
    <property type="match status" value="1"/>
</dbReference>
<accession>A0AAE7CL05</accession>
<dbReference type="GO" id="GO:0004869">
    <property type="term" value="F:cysteine-type endopeptidase inhibitor activity"/>
    <property type="evidence" value="ECO:0007669"/>
    <property type="project" value="UniProtKB-KW"/>
</dbReference>
<keyword evidence="2" id="KW-0789">Thiol protease inhibitor</keyword>
<sequence length="166" mass="17152">MSRSRTRSWACRRARGRARGTAFAAAALLALAAPAMTGCGSGDDAPTSHPVDDTTVTASVGERFTLTVADNASTRSHWYLVDPKPDGAVVRERGRETASDDDAAPGSSTDVTFTFEATGAGSTEIVLLHCTFSSTCDTGEGTPAPAPTGGATPAEPERVTYKVTVE</sequence>
<dbReference type="InterPro" id="IPR018990">
    <property type="entry name" value="Prot_inh_I42_chagasin"/>
</dbReference>
<feature type="compositionally biased region" description="Low complexity" evidence="3">
    <location>
        <begin position="141"/>
        <end position="154"/>
    </location>
</feature>
<feature type="chain" id="PRO_5042131212" evidence="4">
    <location>
        <begin position="33"/>
        <end position="166"/>
    </location>
</feature>
<organism evidence="6 7">
    <name type="scientific">Streptomyces antibioticus</name>
    <dbReference type="NCBI Taxonomy" id="1890"/>
    <lineage>
        <taxon>Bacteria</taxon>
        <taxon>Bacillati</taxon>
        <taxon>Actinomycetota</taxon>
        <taxon>Actinomycetes</taxon>
        <taxon>Kitasatosporales</taxon>
        <taxon>Streptomycetaceae</taxon>
        <taxon>Streptomyces</taxon>
    </lineage>
</organism>
<evidence type="ECO:0000313" key="6">
    <source>
        <dbReference type="EMBL" id="QIT45111.1"/>
    </source>
</evidence>
<dbReference type="SUPFAM" id="SSF141066">
    <property type="entry name" value="ICP-like"/>
    <property type="match status" value="1"/>
</dbReference>
<name>A0AAE7CL05_STRAT</name>
<reference evidence="6 7" key="1">
    <citation type="submission" date="2020-03" db="EMBL/GenBank/DDBJ databases">
        <title>Is there a link between lipid content and antibiotic production in Streptomyces?</title>
        <authorList>
            <person name="David M."/>
            <person name="Lejeune C."/>
            <person name="Abreu S."/>
            <person name="Thibessard A."/>
            <person name="Leblond P."/>
            <person name="Chaminade P."/>
            <person name="Virolle M.-J."/>
        </authorList>
    </citation>
    <scope>NUCLEOTIDE SEQUENCE [LARGE SCALE GENOMIC DNA]</scope>
    <source>
        <strain evidence="6 7">DSM 41481</strain>
    </source>
</reference>
<dbReference type="Gene3D" id="2.60.40.2020">
    <property type="match status" value="1"/>
</dbReference>
<evidence type="ECO:0000256" key="2">
    <source>
        <dbReference type="ARBA" id="ARBA00022704"/>
    </source>
</evidence>
<feature type="region of interest" description="Disordered" evidence="3">
    <location>
        <begin position="141"/>
        <end position="166"/>
    </location>
</feature>
<dbReference type="RefSeq" id="WP_078633849.1">
    <property type="nucleotide sequence ID" value="NZ_CM007717.1"/>
</dbReference>
<dbReference type="InterPro" id="IPR036331">
    <property type="entry name" value="Chagasin-like_sf"/>
</dbReference>
<protein>
    <submittedName>
        <fullName evidence="6">Protease inhibitor I42 family protein</fullName>
    </submittedName>
</protein>
<feature type="signal peptide" evidence="4">
    <location>
        <begin position="1"/>
        <end position="32"/>
    </location>
</feature>
<dbReference type="Proteomes" id="UP000502504">
    <property type="component" value="Chromosome"/>
</dbReference>
<evidence type="ECO:0000259" key="5">
    <source>
        <dbReference type="Pfam" id="PF09394"/>
    </source>
</evidence>
<keyword evidence="1 6" id="KW-0646">Protease inhibitor</keyword>
<feature type="compositionally biased region" description="Basic and acidic residues" evidence="3">
    <location>
        <begin position="155"/>
        <end position="166"/>
    </location>
</feature>
<feature type="domain" description="Proteinase inhibitor I42 chagasin" evidence="5">
    <location>
        <begin position="58"/>
        <end position="127"/>
    </location>
</feature>